<comment type="caution">
    <text evidence="1">The sequence shown here is derived from an EMBL/GenBank/DDBJ whole genome shotgun (WGS) entry which is preliminary data.</text>
</comment>
<name>A0ABT7E8U4_9FIRM</name>
<reference evidence="1 2" key="1">
    <citation type="submission" date="2023-05" db="EMBL/GenBank/DDBJ databases">
        <title>Rombocin, a short stable natural nisin variant, displays selective antimicrobial activity against Listeria monocytogenes and employs dual mode of action to kill target bacterial strains.</title>
        <authorList>
            <person name="Wambui J."/>
            <person name="Stephan R."/>
            <person name="Kuipers O.P."/>
        </authorList>
    </citation>
    <scope>NUCLEOTIDE SEQUENCE [LARGE SCALE GENOMIC DNA]</scope>
    <source>
        <strain evidence="1 2">RC002</strain>
    </source>
</reference>
<protein>
    <submittedName>
        <fullName evidence="1">Uncharacterized protein</fullName>
    </submittedName>
</protein>
<organism evidence="1 2">
    <name type="scientific">Romboutsia sedimentorum</name>
    <dbReference type="NCBI Taxonomy" id="1368474"/>
    <lineage>
        <taxon>Bacteria</taxon>
        <taxon>Bacillati</taxon>
        <taxon>Bacillota</taxon>
        <taxon>Clostridia</taxon>
        <taxon>Peptostreptococcales</taxon>
        <taxon>Peptostreptococcaceae</taxon>
        <taxon>Romboutsia</taxon>
    </lineage>
</organism>
<evidence type="ECO:0000313" key="1">
    <source>
        <dbReference type="EMBL" id="MDK2563338.1"/>
    </source>
</evidence>
<keyword evidence="2" id="KW-1185">Reference proteome</keyword>
<gene>
    <name evidence="1" type="ORF">QOZ84_07235</name>
</gene>
<sequence>MNLLGLKQKLEKGKSLGGDVIYIKEENILYGLECIYEDQENKSITLLKSKEESIKVEDFIKVLDKLYANIGDKEVFIGKDENNRNDKKEIKSVEFAQYELLKMLFINVE</sequence>
<evidence type="ECO:0000313" key="2">
    <source>
        <dbReference type="Proteomes" id="UP001301012"/>
    </source>
</evidence>
<dbReference type="EMBL" id="JASKYM010000002">
    <property type="protein sequence ID" value="MDK2563338.1"/>
    <property type="molecule type" value="Genomic_DNA"/>
</dbReference>
<accession>A0ABT7E8U4</accession>
<proteinExistence type="predicted"/>
<dbReference type="Proteomes" id="UP001301012">
    <property type="component" value="Unassembled WGS sequence"/>
</dbReference>
<dbReference type="RefSeq" id="WP_284132282.1">
    <property type="nucleotide sequence ID" value="NZ_JASKYM010000002.1"/>
</dbReference>